<accession>A0A8I1AGN1</accession>
<dbReference type="RefSeq" id="WP_151780963.1">
    <property type="nucleotide sequence ID" value="NZ_BKNL01000017.1"/>
</dbReference>
<name>A0A8I1AGN1_ACIBZ</name>
<reference evidence="1" key="1">
    <citation type="submission" date="2022-02" db="EMBL/GenBank/DDBJ databases">
        <title>Characterization of Tn125 harboring carbapenem-resistant Acinetobacter bereziniae clinical isolates.</title>
        <authorList>
            <person name="Wong N.-K."/>
            <person name="Pan Q."/>
        </authorList>
    </citation>
    <scope>NUCLEOTIDE SEQUENCE</scope>
    <source>
        <strain evidence="1">GD03393</strain>
    </source>
</reference>
<organism evidence="1 2">
    <name type="scientific">Acinetobacter bereziniae</name>
    <name type="common">Acinetobacter genomosp. 10</name>
    <dbReference type="NCBI Taxonomy" id="106648"/>
    <lineage>
        <taxon>Bacteria</taxon>
        <taxon>Pseudomonadati</taxon>
        <taxon>Pseudomonadota</taxon>
        <taxon>Gammaproteobacteria</taxon>
        <taxon>Moraxellales</taxon>
        <taxon>Moraxellaceae</taxon>
        <taxon>Acinetobacter</taxon>
    </lineage>
</organism>
<proteinExistence type="predicted"/>
<evidence type="ECO:0000313" key="2">
    <source>
        <dbReference type="Proteomes" id="UP000644140"/>
    </source>
</evidence>
<gene>
    <name evidence="1" type="ORF">I9054_016440</name>
</gene>
<evidence type="ECO:0000313" key="1">
    <source>
        <dbReference type="EMBL" id="UUN96932.1"/>
    </source>
</evidence>
<dbReference type="AlphaFoldDB" id="A0A8I1AGN1"/>
<sequence>MKHPLIEQLIDAQLVFLDQTFSQPETIKAEFTEFYHWFRKQPLKEIWSFSQINDLLYKQVLATPASDFLIEQIAEHIRFALIHPSNDETLIEDIIPVTTIDKIAQYVASKSGHRQALIKRIVNNPAFSSMLTQLIHHSIQDYIDNSVMNKKVPGVGRFMKMGKSVLESVTDTNLDDTVKHYLQKNIIKISQLSEQVINQQFDDNKLYHFQANLWHKIKKVPIGVLRQYVEINDLPKTVEMGHEIWEHIRQTDYLKKQVHDGILTWYARNQERQFDLILSDINIDEALIQHELQALLEPVIQRMISSTHLKNRARIYLEQFYYSDETLNILKLEKGA</sequence>
<dbReference type="Proteomes" id="UP000644140">
    <property type="component" value="Chromosome"/>
</dbReference>
<protein>
    <submittedName>
        <fullName evidence="1">Uncharacterized protein</fullName>
    </submittedName>
</protein>
<dbReference type="EMBL" id="CP092085">
    <property type="protein sequence ID" value="UUN96932.1"/>
    <property type="molecule type" value="Genomic_DNA"/>
</dbReference>